<dbReference type="EC" id="2.7.11.1" evidence="2"/>
<protein>
    <recommendedName>
        <fullName evidence="2">non-specific serine/threonine protein kinase</fullName>
        <ecNumber evidence="2">2.7.11.1</ecNumber>
    </recommendedName>
</protein>
<dbReference type="Gene3D" id="3.60.10.10">
    <property type="entry name" value="Endonuclease/exonuclease/phosphatase"/>
    <property type="match status" value="1"/>
</dbReference>
<evidence type="ECO:0000256" key="7">
    <source>
        <dbReference type="ARBA" id="ARBA00022679"/>
    </source>
</evidence>
<dbReference type="SUPFAM" id="SSF56112">
    <property type="entry name" value="Protein kinase-like (PK-like)"/>
    <property type="match status" value="1"/>
</dbReference>
<organism evidence="23 24">
    <name type="scientific">Hibiscus syriacus</name>
    <name type="common">Rose of Sharon</name>
    <dbReference type="NCBI Taxonomy" id="106335"/>
    <lineage>
        <taxon>Eukaryota</taxon>
        <taxon>Viridiplantae</taxon>
        <taxon>Streptophyta</taxon>
        <taxon>Embryophyta</taxon>
        <taxon>Tracheophyta</taxon>
        <taxon>Spermatophyta</taxon>
        <taxon>Magnoliopsida</taxon>
        <taxon>eudicotyledons</taxon>
        <taxon>Gunneridae</taxon>
        <taxon>Pentapetalae</taxon>
        <taxon>rosids</taxon>
        <taxon>malvids</taxon>
        <taxon>Malvales</taxon>
        <taxon>Malvaceae</taxon>
        <taxon>Malvoideae</taxon>
        <taxon>Hibiscus</taxon>
    </lineage>
</organism>
<evidence type="ECO:0000259" key="21">
    <source>
        <dbReference type="PROSITE" id="PS50011"/>
    </source>
</evidence>
<dbReference type="InterPro" id="IPR045358">
    <property type="entry name" value="Ty3_capsid"/>
</dbReference>
<keyword evidence="5" id="KW-0597">Phosphoprotein</keyword>
<dbReference type="Pfam" id="PF00078">
    <property type="entry name" value="RVT_1"/>
    <property type="match status" value="1"/>
</dbReference>
<keyword evidence="16" id="KW-0675">Receptor</keyword>
<keyword evidence="24" id="KW-1185">Reference proteome</keyword>
<dbReference type="InterPro" id="IPR043502">
    <property type="entry name" value="DNA/RNA_pol_sf"/>
</dbReference>
<comment type="catalytic activity">
    <reaction evidence="19">
        <text>L-seryl-[protein] + ATP = O-phospho-L-seryl-[protein] + ADP + H(+)</text>
        <dbReference type="Rhea" id="RHEA:17989"/>
        <dbReference type="Rhea" id="RHEA-COMP:9863"/>
        <dbReference type="Rhea" id="RHEA-COMP:11604"/>
        <dbReference type="ChEBI" id="CHEBI:15378"/>
        <dbReference type="ChEBI" id="CHEBI:29999"/>
        <dbReference type="ChEBI" id="CHEBI:30616"/>
        <dbReference type="ChEBI" id="CHEBI:83421"/>
        <dbReference type="ChEBI" id="CHEBI:456216"/>
        <dbReference type="EC" id="2.7.11.1"/>
    </reaction>
</comment>
<dbReference type="InterPro" id="IPR008271">
    <property type="entry name" value="Ser/Thr_kinase_AS"/>
</dbReference>
<evidence type="ECO:0000256" key="18">
    <source>
        <dbReference type="ARBA" id="ARBA00047899"/>
    </source>
</evidence>
<dbReference type="EMBL" id="VEPZ02001720">
    <property type="protein sequence ID" value="KAE8661535.1"/>
    <property type="molecule type" value="Genomic_DNA"/>
</dbReference>
<feature type="region of interest" description="Disordered" evidence="20">
    <location>
        <begin position="36"/>
        <end position="55"/>
    </location>
</feature>
<dbReference type="Gene3D" id="3.30.420.10">
    <property type="entry name" value="Ribonuclease H-like superfamily/Ribonuclease H"/>
    <property type="match status" value="1"/>
</dbReference>
<dbReference type="Pfam" id="PF19259">
    <property type="entry name" value="Ty3_capsid"/>
    <property type="match status" value="1"/>
</dbReference>
<keyword evidence="7" id="KW-0808">Transferase</keyword>
<keyword evidence="10" id="KW-0677">Repeat</keyword>
<dbReference type="InterPro" id="IPR012337">
    <property type="entry name" value="RNaseH-like_sf"/>
</dbReference>
<feature type="domain" description="Integrase catalytic" evidence="22">
    <location>
        <begin position="501"/>
        <end position="688"/>
    </location>
</feature>
<dbReference type="InterPro" id="IPR011009">
    <property type="entry name" value="Kinase-like_dom_sf"/>
</dbReference>
<evidence type="ECO:0000256" key="6">
    <source>
        <dbReference type="ARBA" id="ARBA00022614"/>
    </source>
</evidence>
<dbReference type="InterPro" id="IPR000477">
    <property type="entry name" value="RT_dom"/>
</dbReference>
<dbReference type="GO" id="GO:0005524">
    <property type="term" value="F:ATP binding"/>
    <property type="evidence" value="ECO:0007669"/>
    <property type="project" value="UniProtKB-KW"/>
</dbReference>
<comment type="subcellular location">
    <subcellularLocation>
        <location evidence="1">Cell membrane</location>
        <topology evidence="1">Single-pass membrane protein</topology>
    </subcellularLocation>
</comment>
<evidence type="ECO:0000256" key="16">
    <source>
        <dbReference type="ARBA" id="ARBA00023170"/>
    </source>
</evidence>
<dbReference type="InterPro" id="IPR036397">
    <property type="entry name" value="RNaseH_sf"/>
</dbReference>
<keyword evidence="13" id="KW-0067">ATP-binding</keyword>
<keyword evidence="15" id="KW-0472">Membrane</keyword>
<proteinExistence type="predicted"/>
<evidence type="ECO:0000256" key="17">
    <source>
        <dbReference type="ARBA" id="ARBA00023180"/>
    </source>
</evidence>
<accession>A0A6A2X3E4</accession>
<keyword evidence="14" id="KW-1133">Transmembrane helix</keyword>
<evidence type="ECO:0000313" key="24">
    <source>
        <dbReference type="Proteomes" id="UP000436088"/>
    </source>
</evidence>
<dbReference type="Gene3D" id="3.10.10.10">
    <property type="entry name" value="HIV Type 1 Reverse Transcriptase, subunit A, domain 1"/>
    <property type="match status" value="1"/>
</dbReference>
<evidence type="ECO:0000256" key="4">
    <source>
        <dbReference type="ARBA" id="ARBA00022527"/>
    </source>
</evidence>
<dbReference type="PROSITE" id="PS00108">
    <property type="entry name" value="PROTEIN_KINASE_ST"/>
    <property type="match status" value="1"/>
</dbReference>
<dbReference type="InterPro" id="IPR051564">
    <property type="entry name" value="LRR_receptor-like_kinase"/>
</dbReference>
<evidence type="ECO:0000259" key="22">
    <source>
        <dbReference type="PROSITE" id="PS50994"/>
    </source>
</evidence>
<dbReference type="InterPro" id="IPR043128">
    <property type="entry name" value="Rev_trsase/Diguanyl_cyclase"/>
</dbReference>
<evidence type="ECO:0000256" key="11">
    <source>
        <dbReference type="ARBA" id="ARBA00022741"/>
    </source>
</evidence>
<keyword evidence="8" id="KW-0812">Transmembrane</keyword>
<evidence type="ECO:0000313" key="23">
    <source>
        <dbReference type="EMBL" id="KAE8661535.1"/>
    </source>
</evidence>
<evidence type="ECO:0000256" key="12">
    <source>
        <dbReference type="ARBA" id="ARBA00022777"/>
    </source>
</evidence>
<dbReference type="CDD" id="cd01650">
    <property type="entry name" value="RT_nLTR_like"/>
    <property type="match status" value="1"/>
</dbReference>
<dbReference type="SMART" id="SM00220">
    <property type="entry name" value="S_TKc"/>
    <property type="match status" value="1"/>
</dbReference>
<dbReference type="Gene3D" id="3.30.70.270">
    <property type="match status" value="1"/>
</dbReference>
<dbReference type="SUPFAM" id="SSF56672">
    <property type="entry name" value="DNA/RNA polymerases"/>
    <property type="match status" value="2"/>
</dbReference>
<dbReference type="GO" id="GO:0003676">
    <property type="term" value="F:nucleic acid binding"/>
    <property type="evidence" value="ECO:0007669"/>
    <property type="project" value="InterPro"/>
</dbReference>
<evidence type="ECO:0000256" key="5">
    <source>
        <dbReference type="ARBA" id="ARBA00022553"/>
    </source>
</evidence>
<keyword evidence="4" id="KW-0723">Serine/threonine-protein kinase</keyword>
<comment type="caution">
    <text evidence="23">The sequence shown here is derived from an EMBL/GenBank/DDBJ whole genome shotgun (WGS) entry which is preliminary data.</text>
</comment>
<dbReference type="PROSITE" id="PS50011">
    <property type="entry name" value="PROTEIN_KINASE_DOM"/>
    <property type="match status" value="1"/>
</dbReference>
<dbReference type="SUPFAM" id="SSF53098">
    <property type="entry name" value="Ribonuclease H-like"/>
    <property type="match status" value="1"/>
</dbReference>
<evidence type="ECO:0000256" key="19">
    <source>
        <dbReference type="ARBA" id="ARBA00048679"/>
    </source>
</evidence>
<comment type="catalytic activity">
    <reaction evidence="18">
        <text>L-threonyl-[protein] + ATP = O-phospho-L-threonyl-[protein] + ADP + H(+)</text>
        <dbReference type="Rhea" id="RHEA:46608"/>
        <dbReference type="Rhea" id="RHEA-COMP:11060"/>
        <dbReference type="Rhea" id="RHEA-COMP:11605"/>
        <dbReference type="ChEBI" id="CHEBI:15378"/>
        <dbReference type="ChEBI" id="CHEBI:30013"/>
        <dbReference type="ChEBI" id="CHEBI:30616"/>
        <dbReference type="ChEBI" id="CHEBI:61977"/>
        <dbReference type="ChEBI" id="CHEBI:456216"/>
        <dbReference type="EC" id="2.7.11.1"/>
    </reaction>
</comment>
<evidence type="ECO:0000256" key="14">
    <source>
        <dbReference type="ARBA" id="ARBA00022989"/>
    </source>
</evidence>
<dbReference type="GO" id="GO:0015074">
    <property type="term" value="P:DNA integration"/>
    <property type="evidence" value="ECO:0007669"/>
    <property type="project" value="InterPro"/>
</dbReference>
<dbReference type="GO" id="GO:0005886">
    <property type="term" value="C:plasma membrane"/>
    <property type="evidence" value="ECO:0007669"/>
    <property type="project" value="UniProtKB-SubCell"/>
</dbReference>
<evidence type="ECO:0000256" key="10">
    <source>
        <dbReference type="ARBA" id="ARBA00022737"/>
    </source>
</evidence>
<evidence type="ECO:0000256" key="20">
    <source>
        <dbReference type="SAM" id="MobiDB-lite"/>
    </source>
</evidence>
<evidence type="ECO:0000256" key="2">
    <source>
        <dbReference type="ARBA" id="ARBA00012513"/>
    </source>
</evidence>
<keyword evidence="6" id="KW-0433">Leucine-rich repeat</keyword>
<dbReference type="Gene3D" id="1.10.510.10">
    <property type="entry name" value="Transferase(Phosphotransferase) domain 1"/>
    <property type="match status" value="1"/>
</dbReference>
<dbReference type="FunFam" id="1.10.510.10:FF:000358">
    <property type="entry name" value="Putative leucine-rich repeat receptor-like serine/threonine-protein kinase"/>
    <property type="match status" value="1"/>
</dbReference>
<dbReference type="InterPro" id="IPR036691">
    <property type="entry name" value="Endo/exonu/phosph_ase_sf"/>
</dbReference>
<evidence type="ECO:0000256" key="1">
    <source>
        <dbReference type="ARBA" id="ARBA00004162"/>
    </source>
</evidence>
<dbReference type="InterPro" id="IPR001584">
    <property type="entry name" value="Integrase_cat-core"/>
</dbReference>
<dbReference type="Proteomes" id="UP000436088">
    <property type="component" value="Unassembled WGS sequence"/>
</dbReference>
<dbReference type="Pfam" id="PF07714">
    <property type="entry name" value="PK_Tyr_Ser-Thr"/>
    <property type="match status" value="1"/>
</dbReference>
<keyword evidence="3" id="KW-1003">Cell membrane</keyword>
<dbReference type="InterPro" id="IPR001245">
    <property type="entry name" value="Ser-Thr/Tyr_kinase_cat_dom"/>
</dbReference>
<sequence>MKKVGTTEVPEQSIVEVKEETLPSWILQLVNQAAEEKDSPQSVKSEPIAVEQQNKNEGKKPCLITVLSEHEKYTFQPNEPRILSSKPMGFTGTLHLNQKLQEENVRGISSEVNVDSKGLFGSSGPILPCPKLELQMFDGSNPRGWVRKCQKYFNLLGVPEEQKLDVAAMYLMGKAETWFDGYIIQKHRVTWHEFEADLCHRFCDRNYSDIIEEFNKLMQKGSVEEYQEKFELRPYLLQHHMYLGEDYFVSSFISGLKEELKHKVKVLEPRNLSEAYRQSKLYELANEIEGKKSNFSQKRFPYTPAMDWMKEFIPIMMDFKAKTISFEKDGQIVIIRGTHKLPLLKPISGEKIQKLVAKYTEVNGEIYLLNAEVEENIIPLPLQDLLEEFKEVFVEPEGMSPSRKHDHAIVLKQGTQPVNLRPYRFAHHHKTEVEKQIAHMLSSSIIQERKNKQVADALSRQQMDYGEFLQMGVTVIVPTWMQDFEQSYEGDLLAQEKLHILIIQPDKSKEWKRSKGVIYFKDRIYMGNKGDLRQKIIVAFHDSPQGELLQPILIPHNAWEVITMDFIEGLPPSAKHNCIMVYKLHGPPKVAISDRDKSFTSLFWQELLKQLGITTLFCTAYHPETDGQTERLNQCLEQYLRRSFGSVYKGILEESGIAIEVKVFTLLNRGSSKSFLDESLVYEFMVNGSLEEWLHPSIDVNESNTMRNMSFFQRVNVIIDVAHAPEYLHHHCEQSIIHYDLKPSNVLLDEEIVGHLNDFGLEKNLSAEGPNYYIKQSSSVGLRGTISYAPPEYGMRGKLSTKGDVYDYGFLLLEMVTAKKLTHDIFKEGFNIHNFVAVVLPDRVTEIIDPNLLQERAIQERSFIVQLAYIMSAKLLCATQSAGTLNARLLELTDVLSNRKINFACIQETRWKGARARECNGYKLWYSGIDNARNGMGYYRSGSGKCPFSVCPTRWPRGGGKRCFWVSLDNILRSIPEDQRVFIGGDFNSHIGSEIDGYDSVHGGFSFGSRNEEGRTLLEFATAHDMAVTNSFFNKRYVNLIMFYSRGHCTQIDYILVRNRDRWACIDCKVFPEEACASQNRLLVLVFRVRNEGSTHRRSKLGKPRILWKNLHGVKAYDFRSKVLSLTGFRTTNSNNAYMLWKNIANSIREVGKNILGLSIGKVKKHKESWWWNDEVQTKVKTKQTFFKALLQCNYDEERSRAKQRYKEAKRVAKKTVAKEKIKAYEEIEVTLIGTEEVKMALRKMGRDKAVSPNQIPITVWLTLGEEGVKWLTNIFNIILETAKMPEEWRESTLWEMVIEARFRQVTRVLENQFGFMPGRSTMEAIHLLRRLMEKYREKIEIFTWRSLTLRRRMIVYLSTTYFRTTVGDTEAFPVEIGLHQGSALSPYIVALIMDDIYCATPDSVPWCMLFADDIVLVAKTKNELNSRLATWKIALEEKGLRINIEKKEYLCLNFSGNQNNEDVEVCIEGNVLPSKDCFKYLGSMIHKDGVLMMTLHTNGNKTSVAVWIQILFYQEGSRKEDGGRRNENASMDMWRVGSITVDDARRRGRPKGKWVDRVRSDLKDLALTEDMTSDRKVWRLKTRVVE</sequence>
<keyword evidence="9" id="KW-0732">Signal</keyword>
<keyword evidence="11" id="KW-0547">Nucleotide-binding</keyword>
<evidence type="ECO:0000256" key="15">
    <source>
        <dbReference type="ARBA" id="ARBA00023136"/>
    </source>
</evidence>
<evidence type="ECO:0000256" key="13">
    <source>
        <dbReference type="ARBA" id="ARBA00022840"/>
    </source>
</evidence>
<dbReference type="PROSITE" id="PS50994">
    <property type="entry name" value="INTEGRASE"/>
    <property type="match status" value="1"/>
</dbReference>
<evidence type="ECO:0000256" key="9">
    <source>
        <dbReference type="ARBA" id="ARBA00022729"/>
    </source>
</evidence>
<reference evidence="23" key="1">
    <citation type="submission" date="2019-09" db="EMBL/GenBank/DDBJ databases">
        <title>Draft genome information of white flower Hibiscus syriacus.</title>
        <authorList>
            <person name="Kim Y.-M."/>
        </authorList>
    </citation>
    <scope>NUCLEOTIDE SEQUENCE [LARGE SCALE GENOMIC DNA]</scope>
    <source>
        <strain evidence="23">YM2019G1</strain>
    </source>
</reference>
<dbReference type="PANTHER" id="PTHR48055">
    <property type="entry name" value="LEUCINE-RICH REPEAT RECEPTOR PROTEIN KINASE EMS1"/>
    <property type="match status" value="1"/>
</dbReference>
<name>A0A6A2X3E4_HIBSY</name>
<evidence type="ECO:0000256" key="8">
    <source>
        <dbReference type="ARBA" id="ARBA00022692"/>
    </source>
</evidence>
<dbReference type="SUPFAM" id="SSF56219">
    <property type="entry name" value="DNase I-like"/>
    <property type="match status" value="1"/>
</dbReference>
<keyword evidence="17" id="KW-0325">Glycoprotein</keyword>
<dbReference type="GO" id="GO:0004674">
    <property type="term" value="F:protein serine/threonine kinase activity"/>
    <property type="evidence" value="ECO:0007669"/>
    <property type="project" value="UniProtKB-KW"/>
</dbReference>
<dbReference type="PANTHER" id="PTHR48055:SF55">
    <property type="entry name" value="PROTEIN KINASE DOMAIN-CONTAINING PROTEIN"/>
    <property type="match status" value="1"/>
</dbReference>
<dbReference type="InterPro" id="IPR000719">
    <property type="entry name" value="Prot_kinase_dom"/>
</dbReference>
<gene>
    <name evidence="23" type="ORF">F3Y22_tig00113725pilonHSYRG00880</name>
</gene>
<evidence type="ECO:0000256" key="3">
    <source>
        <dbReference type="ARBA" id="ARBA00022475"/>
    </source>
</evidence>
<keyword evidence="12" id="KW-0418">Kinase</keyword>
<feature type="domain" description="Protein kinase" evidence="21">
    <location>
        <begin position="518"/>
        <end position="876"/>
    </location>
</feature>